<proteinExistence type="predicted"/>
<evidence type="ECO:0000313" key="4">
    <source>
        <dbReference type="EMBL" id="CAF0902297.1"/>
    </source>
</evidence>
<keyword evidence="1" id="KW-0862">Zinc</keyword>
<dbReference type="GO" id="GO:0008270">
    <property type="term" value="F:zinc ion binding"/>
    <property type="evidence" value="ECO:0007669"/>
    <property type="project" value="UniProtKB-KW"/>
</dbReference>
<evidence type="ECO:0000256" key="1">
    <source>
        <dbReference type="PROSITE-ProRule" id="PRU00325"/>
    </source>
</evidence>
<dbReference type="AlphaFoldDB" id="A0A819VYU4"/>
<dbReference type="InterPro" id="IPR007527">
    <property type="entry name" value="Znf_SWIM"/>
</dbReference>
<dbReference type="EMBL" id="CAJOAY010005677">
    <property type="protein sequence ID" value="CAF4115905.1"/>
    <property type="molecule type" value="Genomic_DNA"/>
</dbReference>
<evidence type="ECO:0000313" key="6">
    <source>
        <dbReference type="Proteomes" id="UP000663881"/>
    </source>
</evidence>
<keyword evidence="1" id="KW-0479">Metal-binding</keyword>
<comment type="caution">
    <text evidence="5">The sequence shown here is derived from an EMBL/GenBank/DDBJ whole genome shotgun (WGS) entry which is preliminary data.</text>
</comment>
<dbReference type="EMBL" id="CAJNON010000065">
    <property type="protein sequence ID" value="CAF0902297.1"/>
    <property type="molecule type" value="Genomic_DNA"/>
</dbReference>
<feature type="domain" description="SWIM-type" evidence="3">
    <location>
        <begin position="98"/>
        <end position="139"/>
    </location>
</feature>
<dbReference type="OrthoDB" id="10049726at2759"/>
<dbReference type="Proteomes" id="UP000663881">
    <property type="component" value="Unassembled WGS sequence"/>
</dbReference>
<evidence type="ECO:0000256" key="2">
    <source>
        <dbReference type="SAM" id="MobiDB-lite"/>
    </source>
</evidence>
<protein>
    <recommendedName>
        <fullName evidence="3">SWIM-type domain-containing protein</fullName>
    </recommendedName>
</protein>
<gene>
    <name evidence="5" type="ORF">OKA104_LOCUS36471</name>
    <name evidence="4" type="ORF">VCS650_LOCUS9373</name>
</gene>
<evidence type="ECO:0000313" key="5">
    <source>
        <dbReference type="EMBL" id="CAF4115905.1"/>
    </source>
</evidence>
<evidence type="ECO:0000259" key="3">
    <source>
        <dbReference type="PROSITE" id="PS50966"/>
    </source>
</evidence>
<keyword evidence="1" id="KW-0863">Zinc-finger</keyword>
<feature type="region of interest" description="Disordered" evidence="2">
    <location>
        <begin position="1"/>
        <end position="23"/>
    </location>
</feature>
<reference evidence="5" key="1">
    <citation type="submission" date="2021-02" db="EMBL/GenBank/DDBJ databases">
        <authorList>
            <person name="Nowell W R."/>
        </authorList>
    </citation>
    <scope>NUCLEOTIDE SEQUENCE</scope>
</reference>
<accession>A0A819VYU4</accession>
<dbReference type="Proteomes" id="UP000663891">
    <property type="component" value="Unassembled WGS sequence"/>
</dbReference>
<sequence length="180" mass="21027">MRSRIANQNHLQQRIESGDSQPRSRLKKTIENVNFDFPKLDLDDLILLFFSSYKIKQAPAYVEEHFDEDSDYLIEIEDEKDLILRCTIQSRHSNSVKYKTWIKYSFTNDPIESWYCTCASGAMTVGACSHVVSIVWYLSYARHENFSPSLGRRRVQQAVMERIVELESNDEESDETEDEG</sequence>
<dbReference type="PROSITE" id="PS50966">
    <property type="entry name" value="ZF_SWIM"/>
    <property type="match status" value="1"/>
</dbReference>
<organism evidence="5 6">
    <name type="scientific">Adineta steineri</name>
    <dbReference type="NCBI Taxonomy" id="433720"/>
    <lineage>
        <taxon>Eukaryota</taxon>
        <taxon>Metazoa</taxon>
        <taxon>Spiralia</taxon>
        <taxon>Gnathifera</taxon>
        <taxon>Rotifera</taxon>
        <taxon>Eurotatoria</taxon>
        <taxon>Bdelloidea</taxon>
        <taxon>Adinetida</taxon>
        <taxon>Adinetidae</taxon>
        <taxon>Adineta</taxon>
    </lineage>
</organism>
<name>A0A819VYU4_9BILA</name>